<gene>
    <name evidence="1" type="ORF">QFC22_000763</name>
</gene>
<comment type="caution">
    <text evidence="1">The sequence shown here is derived from an EMBL/GenBank/DDBJ whole genome shotgun (WGS) entry which is preliminary data.</text>
</comment>
<organism evidence="1 2">
    <name type="scientific">Naganishia vaughanmartiniae</name>
    <dbReference type="NCBI Taxonomy" id="1424756"/>
    <lineage>
        <taxon>Eukaryota</taxon>
        <taxon>Fungi</taxon>
        <taxon>Dikarya</taxon>
        <taxon>Basidiomycota</taxon>
        <taxon>Agaricomycotina</taxon>
        <taxon>Tremellomycetes</taxon>
        <taxon>Filobasidiales</taxon>
        <taxon>Filobasidiaceae</taxon>
        <taxon>Naganishia</taxon>
    </lineage>
</organism>
<accession>A0ACC2XL23</accession>
<keyword evidence="2" id="KW-1185">Reference proteome</keyword>
<evidence type="ECO:0000313" key="1">
    <source>
        <dbReference type="EMBL" id="KAJ9123972.1"/>
    </source>
</evidence>
<protein>
    <submittedName>
        <fullName evidence="1">Uncharacterized protein</fullName>
    </submittedName>
</protein>
<proteinExistence type="predicted"/>
<dbReference type="Proteomes" id="UP001243375">
    <property type="component" value="Unassembled WGS sequence"/>
</dbReference>
<evidence type="ECO:0000313" key="2">
    <source>
        <dbReference type="Proteomes" id="UP001243375"/>
    </source>
</evidence>
<reference evidence="1" key="1">
    <citation type="submission" date="2023-04" db="EMBL/GenBank/DDBJ databases">
        <title>Draft Genome sequencing of Naganishia species isolated from polar environments using Oxford Nanopore Technology.</title>
        <authorList>
            <person name="Leo P."/>
            <person name="Venkateswaran K."/>
        </authorList>
    </citation>
    <scope>NUCLEOTIDE SEQUENCE</scope>
    <source>
        <strain evidence="1">MNA-CCFEE 5425</strain>
    </source>
</reference>
<sequence length="785" mass="85784">MPTKPRRSAASTVSASPASTSSKQAESSRRPAALDRSADLTDFGDADDGRKIKSGGTTRPVIGFSAFQSAFDVSGQKAKTSERPPSSNQKSGLETKRNTSSLNSEPKSDPDVIVLDSSDIEEVEDRPVAKRPRTSASTRKATTQILSSDEDYKKQKGKTSTNEKRRGAQVKAPLPQLDSSLATDDMWSKSYAPTSVTELATSKNRINSVQVWLEEALFGRPRAVDSDIPFSEQARDRIRKYRRILILSGPAGVGKTTTLRLVAAELGAEVVEWEEGVEEWSMSGQIERESLNSKFVGFLSRNAYQPLSLGVQSTTLKDSQKEIAVSSQATSSKSTSPPRILLFTSLPNLSHIPTREIFQRALADYTKSYSTTSCPLVIIVPDAGSSGAAEESWNGADRGGETNWDLRTVLGKELMTNPAVGIVEFLPMAPTFLIKALKRISALAFSDAKSRPSQEFIQLIAHSANGDLRSAINSLQFLSRSGNLRNAITLTSNSSASGKKTGKGSRGGKGTKLKGSEEVKSLLNAIARREQSLGLFHALGKIMYNKRLGDMDDGGSAEQAILEKEKQYGKDHPLPAHLAQHERRRYENDFDWQRSSHAIAYAFHLAVRGSVAALPHPVPKNNQKLVKPQFFGHLKTKRENEDSITEAAKWLSAKCIRQNEVVDEVNAGQAYGGWGGQLSRKVIATELMPGLRLLKKGGSHVPSSIVPDDQNSFTLHEANELQLEVLTEREGVPEGGPGEGDLEEMFAIREMQSQKSAAKKAEYEEDDDQETQAPTWLEDDDIQEL</sequence>
<dbReference type="EMBL" id="JASBWU010000002">
    <property type="protein sequence ID" value="KAJ9123972.1"/>
    <property type="molecule type" value="Genomic_DNA"/>
</dbReference>
<name>A0ACC2XL23_9TREE</name>